<organism evidence="1 2">
    <name type="scientific">Venturia nashicola</name>
    <dbReference type="NCBI Taxonomy" id="86259"/>
    <lineage>
        <taxon>Eukaryota</taxon>
        <taxon>Fungi</taxon>
        <taxon>Dikarya</taxon>
        <taxon>Ascomycota</taxon>
        <taxon>Pezizomycotina</taxon>
        <taxon>Dothideomycetes</taxon>
        <taxon>Pleosporomycetidae</taxon>
        <taxon>Venturiales</taxon>
        <taxon>Venturiaceae</taxon>
        <taxon>Venturia</taxon>
    </lineage>
</organism>
<protein>
    <submittedName>
        <fullName evidence="1">Uncharacterized protein</fullName>
    </submittedName>
</protein>
<dbReference type="Proteomes" id="UP000298493">
    <property type="component" value="Unassembled WGS sequence"/>
</dbReference>
<name>A0A4Z1P2K1_9PEZI</name>
<evidence type="ECO:0000313" key="1">
    <source>
        <dbReference type="EMBL" id="TID22943.1"/>
    </source>
</evidence>
<sequence length="165" mass="19641">MNTPISRGRKPAKKNRKLVTNFADLEDLAMYTPLRVAAFYRQEAPMEICHLLETYKIQKVQFVYREIGEQYEEDCENLMHVQRVLRGAYEYPDGESKHEKPGQFAHEISEWQKLPKKFNVRREEKEDYRDELWWASAKVLVENYSTDLLKGNGPRCVITLTRRKE</sequence>
<reference evidence="1 2" key="1">
    <citation type="submission" date="2019-04" db="EMBL/GenBank/DDBJ databases">
        <title>High contiguity whole genome sequence and gene annotation resource for two Venturia nashicola isolates.</title>
        <authorList>
            <person name="Prokchorchik M."/>
            <person name="Won K."/>
            <person name="Lee Y."/>
            <person name="Choi E.D."/>
            <person name="Segonzac C."/>
            <person name="Sohn K.H."/>
        </authorList>
    </citation>
    <scope>NUCLEOTIDE SEQUENCE [LARGE SCALE GENOMIC DNA]</scope>
    <source>
        <strain evidence="1 2">PRI2</strain>
    </source>
</reference>
<proteinExistence type="predicted"/>
<gene>
    <name evidence="1" type="ORF">E6O75_ATG02117</name>
</gene>
<evidence type="ECO:0000313" key="2">
    <source>
        <dbReference type="Proteomes" id="UP000298493"/>
    </source>
</evidence>
<dbReference type="AlphaFoldDB" id="A0A4Z1P2K1"/>
<dbReference type="EMBL" id="SNSC02000007">
    <property type="protein sequence ID" value="TID22943.1"/>
    <property type="molecule type" value="Genomic_DNA"/>
</dbReference>
<comment type="caution">
    <text evidence="1">The sequence shown here is derived from an EMBL/GenBank/DDBJ whole genome shotgun (WGS) entry which is preliminary data.</text>
</comment>
<keyword evidence="2" id="KW-1185">Reference proteome</keyword>
<accession>A0A4Z1P2K1</accession>